<dbReference type="RefSeq" id="WP_136381184.1">
    <property type="nucleotide sequence ID" value="NZ_SLUB01000049.1"/>
</dbReference>
<gene>
    <name evidence="1" type="ORF">E1I69_19205</name>
</gene>
<evidence type="ECO:0000313" key="2">
    <source>
        <dbReference type="Proteomes" id="UP000306477"/>
    </source>
</evidence>
<evidence type="ECO:0000313" key="1">
    <source>
        <dbReference type="EMBL" id="THE10343.1"/>
    </source>
</evidence>
<accession>A0A4V3V776</accession>
<sequence length="135" mass="15684">MKKIGNKLLLTITFVLLLTGCTSNKTPPLKGAYQSEHVEGYIVQMSFQPEEQRFVEYIDNREVDKGTYEEMENDVYKIHGEIQEFDIKLKKDNSFDLIVKKINEGKPIELKNIDVTPVYIGTEFDDVDEYKDLVE</sequence>
<comment type="caution">
    <text evidence="1">The sequence shown here is derived from an EMBL/GenBank/DDBJ whole genome shotgun (WGS) entry which is preliminary data.</text>
</comment>
<organism evidence="1 2">
    <name type="scientific">Bacillus timonensis</name>
    <dbReference type="NCBI Taxonomy" id="1033734"/>
    <lineage>
        <taxon>Bacteria</taxon>
        <taxon>Bacillati</taxon>
        <taxon>Bacillota</taxon>
        <taxon>Bacilli</taxon>
        <taxon>Bacillales</taxon>
        <taxon>Bacillaceae</taxon>
        <taxon>Bacillus</taxon>
    </lineage>
</organism>
<reference evidence="1 2" key="1">
    <citation type="journal article" date="2019" name="Indoor Air">
        <title>Impacts of indoor surface finishes on bacterial viability.</title>
        <authorList>
            <person name="Hu J."/>
            <person name="Maamar S.B."/>
            <person name="Glawe A.J."/>
            <person name="Gottel N."/>
            <person name="Gilbert J.A."/>
            <person name="Hartmann E.M."/>
        </authorList>
    </citation>
    <scope>NUCLEOTIDE SEQUENCE [LARGE SCALE GENOMIC DNA]</scope>
    <source>
        <strain evidence="1 2">AF060A6</strain>
    </source>
</reference>
<dbReference type="OrthoDB" id="2864818at2"/>
<dbReference type="Proteomes" id="UP000306477">
    <property type="component" value="Unassembled WGS sequence"/>
</dbReference>
<protein>
    <submittedName>
        <fullName evidence="1">Uncharacterized protein</fullName>
    </submittedName>
</protein>
<keyword evidence="2" id="KW-1185">Reference proteome</keyword>
<dbReference type="AlphaFoldDB" id="A0A4V3V776"/>
<dbReference type="EMBL" id="SLUB01000049">
    <property type="protein sequence ID" value="THE10343.1"/>
    <property type="molecule type" value="Genomic_DNA"/>
</dbReference>
<proteinExistence type="predicted"/>
<name>A0A4V3V776_9BACI</name>
<dbReference type="PROSITE" id="PS51257">
    <property type="entry name" value="PROKAR_LIPOPROTEIN"/>
    <property type="match status" value="1"/>
</dbReference>